<feature type="region of interest" description="Disordered" evidence="1">
    <location>
        <begin position="33"/>
        <end position="58"/>
    </location>
</feature>
<dbReference type="AlphaFoldDB" id="A0A5C5VIP2"/>
<reference evidence="2 3" key="1">
    <citation type="submission" date="2019-02" db="EMBL/GenBank/DDBJ databases">
        <title>Deep-cultivation of Planctomycetes and their phenomic and genomic characterization uncovers novel biology.</title>
        <authorList>
            <person name="Wiegand S."/>
            <person name="Jogler M."/>
            <person name="Boedeker C."/>
            <person name="Pinto D."/>
            <person name="Vollmers J."/>
            <person name="Rivas-Marin E."/>
            <person name="Kohn T."/>
            <person name="Peeters S.H."/>
            <person name="Heuer A."/>
            <person name="Rast P."/>
            <person name="Oberbeckmann S."/>
            <person name="Bunk B."/>
            <person name="Jeske O."/>
            <person name="Meyerdierks A."/>
            <person name="Storesund J.E."/>
            <person name="Kallscheuer N."/>
            <person name="Luecker S."/>
            <person name="Lage O.M."/>
            <person name="Pohl T."/>
            <person name="Merkel B.J."/>
            <person name="Hornburger P."/>
            <person name="Mueller R.-W."/>
            <person name="Bruemmer F."/>
            <person name="Labrenz M."/>
            <person name="Spormann A.M."/>
            <person name="Op Den Camp H."/>
            <person name="Overmann J."/>
            <person name="Amann R."/>
            <person name="Jetten M.S.M."/>
            <person name="Mascher T."/>
            <person name="Medema M.H."/>
            <person name="Devos D.P."/>
            <person name="Kaster A.-K."/>
            <person name="Ovreas L."/>
            <person name="Rohde M."/>
            <person name="Galperin M.Y."/>
            <person name="Jogler C."/>
        </authorList>
    </citation>
    <scope>NUCLEOTIDE SEQUENCE [LARGE SCALE GENOMIC DNA]</scope>
    <source>
        <strain evidence="2 3">KOR34</strain>
    </source>
</reference>
<dbReference type="PROSITE" id="PS51257">
    <property type="entry name" value="PROKAR_LIPOPROTEIN"/>
    <property type="match status" value="1"/>
</dbReference>
<protein>
    <submittedName>
        <fullName evidence="2">Uncharacterized protein</fullName>
    </submittedName>
</protein>
<keyword evidence="3" id="KW-1185">Reference proteome</keyword>
<evidence type="ECO:0000313" key="3">
    <source>
        <dbReference type="Proteomes" id="UP000316714"/>
    </source>
</evidence>
<proteinExistence type="predicted"/>
<comment type="caution">
    <text evidence="2">The sequence shown here is derived from an EMBL/GenBank/DDBJ whole genome shotgun (WGS) entry which is preliminary data.</text>
</comment>
<gene>
    <name evidence="2" type="ORF">KOR34_27120</name>
</gene>
<organism evidence="2 3">
    <name type="scientific">Posidoniimonas corsicana</name>
    <dbReference type="NCBI Taxonomy" id="1938618"/>
    <lineage>
        <taxon>Bacteria</taxon>
        <taxon>Pseudomonadati</taxon>
        <taxon>Planctomycetota</taxon>
        <taxon>Planctomycetia</taxon>
        <taxon>Pirellulales</taxon>
        <taxon>Lacipirellulaceae</taxon>
        <taxon>Posidoniimonas</taxon>
    </lineage>
</organism>
<dbReference type="Proteomes" id="UP000316714">
    <property type="component" value="Unassembled WGS sequence"/>
</dbReference>
<accession>A0A5C5VIP2</accession>
<name>A0A5C5VIP2_9BACT</name>
<dbReference type="EMBL" id="SIHJ01000001">
    <property type="protein sequence ID" value="TWT37749.1"/>
    <property type="molecule type" value="Genomic_DNA"/>
</dbReference>
<sequence>MRRLRMVSHQPSPRQLKQAVALLGLSAACRKKSPVPRATPIPVPAIVPPSPAAAVTAP</sequence>
<evidence type="ECO:0000313" key="2">
    <source>
        <dbReference type="EMBL" id="TWT37749.1"/>
    </source>
</evidence>
<feature type="compositionally biased region" description="Pro residues" evidence="1">
    <location>
        <begin position="37"/>
        <end position="51"/>
    </location>
</feature>
<evidence type="ECO:0000256" key="1">
    <source>
        <dbReference type="SAM" id="MobiDB-lite"/>
    </source>
</evidence>